<feature type="transmembrane region" description="Helical" evidence="7">
    <location>
        <begin position="434"/>
        <end position="456"/>
    </location>
</feature>
<dbReference type="PANTHER" id="PTHR30572:SF18">
    <property type="entry name" value="ABC-TYPE MACROLIDE FAMILY EXPORT SYSTEM PERMEASE COMPONENT 2"/>
    <property type="match status" value="1"/>
</dbReference>
<evidence type="ECO:0000256" key="4">
    <source>
        <dbReference type="ARBA" id="ARBA00022989"/>
    </source>
</evidence>
<feature type="transmembrane region" description="Helical" evidence="7">
    <location>
        <begin position="740"/>
        <end position="760"/>
    </location>
</feature>
<evidence type="ECO:0000313" key="11">
    <source>
        <dbReference type="Proteomes" id="UP000322940"/>
    </source>
</evidence>
<evidence type="ECO:0000256" key="6">
    <source>
        <dbReference type="SAM" id="MobiDB-lite"/>
    </source>
</evidence>
<keyword evidence="4 7" id="KW-1133">Transmembrane helix</keyword>
<dbReference type="InterPro" id="IPR050250">
    <property type="entry name" value="Macrolide_Exporter_MacB"/>
</dbReference>
<dbReference type="EMBL" id="VVXH01000001">
    <property type="protein sequence ID" value="KAA2381002.1"/>
    <property type="molecule type" value="Genomic_DNA"/>
</dbReference>
<feature type="transmembrane region" description="Helical" evidence="7">
    <location>
        <begin position="297"/>
        <end position="324"/>
    </location>
</feature>
<feature type="domain" description="MacB-like periplasmic core" evidence="9">
    <location>
        <begin position="468"/>
        <end position="651"/>
    </location>
</feature>
<feature type="region of interest" description="Disordered" evidence="6">
    <location>
        <begin position="246"/>
        <end position="266"/>
    </location>
</feature>
<feature type="domain" description="ABC3 transporter permease C-terminal" evidence="8">
    <location>
        <begin position="302"/>
        <end position="415"/>
    </location>
</feature>
<evidence type="ECO:0000259" key="8">
    <source>
        <dbReference type="Pfam" id="PF02687"/>
    </source>
</evidence>
<evidence type="ECO:0000313" key="10">
    <source>
        <dbReference type="EMBL" id="KAA2381002.1"/>
    </source>
</evidence>
<comment type="subcellular location">
    <subcellularLocation>
        <location evidence="1">Cell membrane</location>
        <topology evidence="1">Multi-pass membrane protein</topology>
    </subcellularLocation>
</comment>
<evidence type="ECO:0000259" key="9">
    <source>
        <dbReference type="Pfam" id="PF12704"/>
    </source>
</evidence>
<feature type="domain" description="MacB-like periplasmic core" evidence="9">
    <location>
        <begin position="19"/>
        <end position="239"/>
    </location>
</feature>
<dbReference type="InterPro" id="IPR025857">
    <property type="entry name" value="MacB_PCD"/>
</dbReference>
<dbReference type="Pfam" id="PF12704">
    <property type="entry name" value="MacB_PCD"/>
    <property type="match status" value="2"/>
</dbReference>
<dbReference type="GO" id="GO:0005886">
    <property type="term" value="C:plasma membrane"/>
    <property type="evidence" value="ECO:0007669"/>
    <property type="project" value="UniProtKB-SubCell"/>
</dbReference>
<evidence type="ECO:0000256" key="3">
    <source>
        <dbReference type="ARBA" id="ARBA00022692"/>
    </source>
</evidence>
<feature type="transmembrane region" description="Helical" evidence="7">
    <location>
        <begin position="772"/>
        <end position="794"/>
    </location>
</feature>
<keyword evidence="2" id="KW-1003">Cell membrane</keyword>
<accession>A0A5B3H5X8</accession>
<dbReference type="Proteomes" id="UP000322940">
    <property type="component" value="Unassembled WGS sequence"/>
</dbReference>
<protein>
    <submittedName>
        <fullName evidence="10">FtsX-like permease family protein</fullName>
    </submittedName>
</protein>
<organism evidence="10 11">
    <name type="scientific">Alistipes onderdonkii</name>
    <dbReference type="NCBI Taxonomy" id="328813"/>
    <lineage>
        <taxon>Bacteria</taxon>
        <taxon>Pseudomonadati</taxon>
        <taxon>Bacteroidota</taxon>
        <taxon>Bacteroidia</taxon>
        <taxon>Bacteroidales</taxon>
        <taxon>Rikenellaceae</taxon>
        <taxon>Alistipes</taxon>
    </lineage>
</organism>
<name>A0A5B3H5X8_9BACT</name>
<dbReference type="InterPro" id="IPR003838">
    <property type="entry name" value="ABC3_permease_C"/>
</dbReference>
<keyword evidence="5 7" id="KW-0472">Membrane</keyword>
<dbReference type="GO" id="GO:0022857">
    <property type="term" value="F:transmembrane transporter activity"/>
    <property type="evidence" value="ECO:0007669"/>
    <property type="project" value="TreeGrafter"/>
</dbReference>
<feature type="domain" description="ABC3 transporter permease C-terminal" evidence="8">
    <location>
        <begin position="691"/>
        <end position="804"/>
    </location>
</feature>
<dbReference type="Pfam" id="PF02687">
    <property type="entry name" value="FtsX"/>
    <property type="match status" value="2"/>
</dbReference>
<feature type="transmembrane region" description="Helical" evidence="7">
    <location>
        <begin position="389"/>
        <end position="413"/>
    </location>
</feature>
<feature type="transmembrane region" description="Helical" evidence="7">
    <location>
        <begin position="687"/>
        <end position="710"/>
    </location>
</feature>
<reference evidence="10 11" key="1">
    <citation type="journal article" date="2019" name="Nat. Med.">
        <title>A library of human gut bacterial isolates paired with longitudinal multiomics data enables mechanistic microbiome research.</title>
        <authorList>
            <person name="Poyet M."/>
            <person name="Groussin M."/>
            <person name="Gibbons S.M."/>
            <person name="Avila-Pacheco J."/>
            <person name="Jiang X."/>
            <person name="Kearney S.M."/>
            <person name="Perrotta A.R."/>
            <person name="Berdy B."/>
            <person name="Zhao S."/>
            <person name="Lieberman T.D."/>
            <person name="Swanson P.K."/>
            <person name="Smith M."/>
            <person name="Roesemann S."/>
            <person name="Alexander J.E."/>
            <person name="Rich S.A."/>
            <person name="Livny J."/>
            <person name="Vlamakis H."/>
            <person name="Clish C."/>
            <person name="Bullock K."/>
            <person name="Deik A."/>
            <person name="Scott J."/>
            <person name="Pierce K.A."/>
            <person name="Xavier R.J."/>
            <person name="Alm E.J."/>
        </authorList>
    </citation>
    <scope>NUCLEOTIDE SEQUENCE [LARGE SCALE GENOMIC DNA]</scope>
    <source>
        <strain evidence="10 11">BIOML-A266</strain>
    </source>
</reference>
<sequence>MKIAFRNFLTTLRRYKISSLLNVIGLTLAFTAFYVIMTQVWWELGYNCSLHEADRIYLVENEDWYEPGKWSSWLNRPVPERVIASTAGVEVGGCMWGGFGSGTCWTSNEPSFGYNKFSASCGSVSLPFLDVFAFRSVEGDVHDLGKPKSVIVSREAAERMRVGVGSLIWVDTDEPQPDGAMEVVAVFEDFPDNSLLGECEVVKNLGETNLYTTSEWSFNYFVKFRPGADPDEFARQWTNVNQEMQREAAEKRAAAGDAADDDDESGIYGVRLSPVSELYFESDSQAPCRQGSVVTTYTLLGIAVLVIVLAFINFVNFFFALVSVRIRTVNTFKVFGAPASSLRFNFVFEAFGLVLIALLAAWYVSFALQGTEFASYISASLALSQNLEVVGLVAVVAFVMALAASLYPAWYITSFAPALVVKGSFGGTRSGRRLRTLLLGVQFFISIGLIIATSFIRLQHDYMMHYDMGFDKENLLAVRLSERGAVSYDALRQKLLSDPQVKDVTGATSRLVSVGRMGWGREFKGRQVAFQSYVVQPDFLRVMGIPITDGRDFLESDFDKELGTMIFNEAARREFEMQVGDRINGFVSPDEQIVGFCADFNFKPLQYGVSPFCFYLLPKKIQQENYWHLPHVVYVRMTPGADIAAVTAHIRRCIAEVDPRTEPGDIVVRVFDEELGLEYDNERKLTAIVGLFALLAVVIALMGVFGLVLFETQHRRREIAVRRVMGASRGEILAMFNRRYVMLVAVCFVLAVPVSIWAVRHWLAGFAYAVPLYWWVFALALAGVLAVTALTVTVRSWRAVNENPAESVKSE</sequence>
<dbReference type="PANTHER" id="PTHR30572">
    <property type="entry name" value="MEMBRANE COMPONENT OF TRANSPORTER-RELATED"/>
    <property type="match status" value="1"/>
</dbReference>
<dbReference type="AlphaFoldDB" id="A0A5B3H5X8"/>
<evidence type="ECO:0000256" key="5">
    <source>
        <dbReference type="ARBA" id="ARBA00023136"/>
    </source>
</evidence>
<feature type="transmembrane region" description="Helical" evidence="7">
    <location>
        <begin position="344"/>
        <end position="369"/>
    </location>
</feature>
<comment type="caution">
    <text evidence="10">The sequence shown here is derived from an EMBL/GenBank/DDBJ whole genome shotgun (WGS) entry which is preliminary data.</text>
</comment>
<evidence type="ECO:0000256" key="1">
    <source>
        <dbReference type="ARBA" id="ARBA00004651"/>
    </source>
</evidence>
<keyword evidence="3 7" id="KW-0812">Transmembrane</keyword>
<evidence type="ECO:0000256" key="7">
    <source>
        <dbReference type="SAM" id="Phobius"/>
    </source>
</evidence>
<feature type="transmembrane region" description="Helical" evidence="7">
    <location>
        <begin position="20"/>
        <end position="42"/>
    </location>
</feature>
<dbReference type="RefSeq" id="WP_130065805.1">
    <property type="nucleotide sequence ID" value="NZ_RCXC01000023.1"/>
</dbReference>
<evidence type="ECO:0000256" key="2">
    <source>
        <dbReference type="ARBA" id="ARBA00022475"/>
    </source>
</evidence>
<gene>
    <name evidence="10" type="ORF">F2Y10_00470</name>
</gene>
<proteinExistence type="predicted"/>